<dbReference type="Proteomes" id="UP000622580">
    <property type="component" value="Unassembled WGS sequence"/>
</dbReference>
<keyword evidence="3" id="KW-1185">Reference proteome</keyword>
<evidence type="ECO:0000313" key="2">
    <source>
        <dbReference type="EMBL" id="MBR7618280.1"/>
    </source>
</evidence>
<protein>
    <submittedName>
        <fullName evidence="2">Uncharacterized protein</fullName>
    </submittedName>
</protein>
<reference evidence="2" key="1">
    <citation type="submission" date="2021-04" db="EMBL/GenBank/DDBJ databases">
        <title>Draft genome assembly of strain Phenylobacterium sp. 20VBR1 using MiniION and Illumina platforms.</title>
        <authorList>
            <person name="Thomas F.A."/>
            <person name="Krishnan K.P."/>
            <person name="Sinha R.K."/>
        </authorList>
    </citation>
    <scope>NUCLEOTIDE SEQUENCE</scope>
    <source>
        <strain evidence="2">20VBR1</strain>
    </source>
</reference>
<comment type="caution">
    <text evidence="2">The sequence shown here is derived from an EMBL/GenBank/DDBJ whole genome shotgun (WGS) entry which is preliminary data.</text>
</comment>
<organism evidence="2 3">
    <name type="scientific">Phenylobacterium glaciei</name>
    <dbReference type="NCBI Taxonomy" id="2803784"/>
    <lineage>
        <taxon>Bacteria</taxon>
        <taxon>Pseudomonadati</taxon>
        <taxon>Pseudomonadota</taxon>
        <taxon>Alphaproteobacteria</taxon>
        <taxon>Caulobacterales</taxon>
        <taxon>Caulobacteraceae</taxon>
        <taxon>Phenylobacterium</taxon>
    </lineage>
</organism>
<name>A0A941CX20_9CAUL</name>
<accession>A0A941CX20</accession>
<evidence type="ECO:0000313" key="3">
    <source>
        <dbReference type="Proteomes" id="UP000622580"/>
    </source>
</evidence>
<dbReference type="AlphaFoldDB" id="A0A941CX20"/>
<dbReference type="EMBL" id="JAGSGD010000001">
    <property type="protein sequence ID" value="MBR7618280.1"/>
    <property type="molecule type" value="Genomic_DNA"/>
</dbReference>
<dbReference type="RefSeq" id="WP_215338165.1">
    <property type="nucleotide sequence ID" value="NZ_JAGSGD010000001.1"/>
</dbReference>
<gene>
    <name evidence="2" type="ORF">JKL49_02670</name>
</gene>
<sequence>MGPKFASSDKGFYNALLRIQNTGEIIRHKGRYYSPGSFEDHKRKVDAGEINEAALPETGNAYSPMGEAIMDLVHANPGIAGADVVRALRTDAEFNAALTPHTTGAFNVIARLARRRQIDRTGSDCFPGPNMPPRDPASRWNKPKETFLN</sequence>
<evidence type="ECO:0000256" key="1">
    <source>
        <dbReference type="SAM" id="MobiDB-lite"/>
    </source>
</evidence>
<proteinExistence type="predicted"/>
<feature type="region of interest" description="Disordered" evidence="1">
    <location>
        <begin position="120"/>
        <end position="149"/>
    </location>
</feature>